<keyword evidence="2" id="KW-0812">Transmembrane</keyword>
<name>A0A8J3T7I3_9ACTN</name>
<dbReference type="PANTHER" id="PTHR23028:SF53">
    <property type="entry name" value="ACYL_TRANSF_3 DOMAIN-CONTAINING PROTEIN"/>
    <property type="match status" value="1"/>
</dbReference>
<sequence length="413" mass="45912">MVGEPRLRLTYLDGIRAVAAMFVALHHIWLGVWDDFPSNAGPWWTGWLLYGHIAVAVFIVLSGFSLAIEPVRNEGRLRGGNRRFFRRRAWRILPAYWAALAVSIMLIAVRRYELLGPDGTVVGHQPVTAKSVVVHGLLLQDVIGSPSPNGAFWSIAVEWQIYFLFPLLLWWQRRFSARTLVLAVLAVVIVSQYLSLAFDVLSPIQGLTPQFLALFVFGMVAANVLTGPPRPRRWASAGAAVGTALLVACAWAAGSPAMVENFFWVDLAAGVCTALLLAGLVHARSSRLRSLFETRFLRWTGRFSYSIYLVHSPILLTLWYFAVVPMRLEPVPRFLVMLALGMPAVIFGSWLFSRLFEEPFLRHRSWAGLREAFAARGAALRSRLARMRPAGTGARAPETGTPGPEVSLVPEER</sequence>
<dbReference type="Proteomes" id="UP000634476">
    <property type="component" value="Unassembled WGS sequence"/>
</dbReference>
<dbReference type="GO" id="GO:0016747">
    <property type="term" value="F:acyltransferase activity, transferring groups other than amino-acyl groups"/>
    <property type="evidence" value="ECO:0007669"/>
    <property type="project" value="InterPro"/>
</dbReference>
<proteinExistence type="predicted"/>
<evidence type="ECO:0000259" key="3">
    <source>
        <dbReference type="Pfam" id="PF01757"/>
    </source>
</evidence>
<evidence type="ECO:0000313" key="4">
    <source>
        <dbReference type="EMBL" id="GII02359.1"/>
    </source>
</evidence>
<feature type="transmembrane region" description="Helical" evidence="2">
    <location>
        <begin position="89"/>
        <end position="109"/>
    </location>
</feature>
<dbReference type="RefSeq" id="WP_203876689.1">
    <property type="nucleotide sequence ID" value="NZ_BOOK01000031.1"/>
</dbReference>
<evidence type="ECO:0000313" key="5">
    <source>
        <dbReference type="Proteomes" id="UP000634476"/>
    </source>
</evidence>
<feature type="transmembrane region" description="Helical" evidence="2">
    <location>
        <begin position="49"/>
        <end position="68"/>
    </location>
</feature>
<keyword evidence="2" id="KW-0472">Membrane</keyword>
<keyword evidence="2" id="KW-1133">Transmembrane helix</keyword>
<accession>A0A8J3T7I3</accession>
<evidence type="ECO:0000256" key="1">
    <source>
        <dbReference type="SAM" id="MobiDB-lite"/>
    </source>
</evidence>
<dbReference type="PANTHER" id="PTHR23028">
    <property type="entry name" value="ACETYLTRANSFERASE"/>
    <property type="match status" value="1"/>
</dbReference>
<gene>
    <name evidence="4" type="ORF">Pta02_43670</name>
</gene>
<keyword evidence="5" id="KW-1185">Reference proteome</keyword>
<dbReference type="GO" id="GO:0000271">
    <property type="term" value="P:polysaccharide biosynthetic process"/>
    <property type="evidence" value="ECO:0007669"/>
    <property type="project" value="TreeGrafter"/>
</dbReference>
<feature type="transmembrane region" description="Helical" evidence="2">
    <location>
        <begin position="237"/>
        <end position="256"/>
    </location>
</feature>
<feature type="transmembrane region" description="Helical" evidence="2">
    <location>
        <begin position="262"/>
        <end position="283"/>
    </location>
</feature>
<feature type="region of interest" description="Disordered" evidence="1">
    <location>
        <begin position="389"/>
        <end position="413"/>
    </location>
</feature>
<protein>
    <recommendedName>
        <fullName evidence="3">Acyltransferase 3 domain-containing protein</fullName>
    </recommendedName>
</protein>
<dbReference type="GO" id="GO:0016020">
    <property type="term" value="C:membrane"/>
    <property type="evidence" value="ECO:0007669"/>
    <property type="project" value="TreeGrafter"/>
</dbReference>
<feature type="transmembrane region" description="Helical" evidence="2">
    <location>
        <begin position="151"/>
        <end position="171"/>
    </location>
</feature>
<dbReference type="AlphaFoldDB" id="A0A8J3T7I3"/>
<feature type="transmembrane region" description="Helical" evidence="2">
    <location>
        <begin position="207"/>
        <end position="225"/>
    </location>
</feature>
<feature type="transmembrane region" description="Helical" evidence="2">
    <location>
        <begin position="334"/>
        <end position="356"/>
    </location>
</feature>
<feature type="transmembrane region" description="Helical" evidence="2">
    <location>
        <begin position="303"/>
        <end position="322"/>
    </location>
</feature>
<feature type="transmembrane region" description="Helical" evidence="2">
    <location>
        <begin position="180"/>
        <end position="201"/>
    </location>
</feature>
<organism evidence="4 5">
    <name type="scientific">Planobispora takensis</name>
    <dbReference type="NCBI Taxonomy" id="1367882"/>
    <lineage>
        <taxon>Bacteria</taxon>
        <taxon>Bacillati</taxon>
        <taxon>Actinomycetota</taxon>
        <taxon>Actinomycetes</taxon>
        <taxon>Streptosporangiales</taxon>
        <taxon>Streptosporangiaceae</taxon>
        <taxon>Planobispora</taxon>
    </lineage>
</organism>
<reference evidence="4" key="1">
    <citation type="submission" date="2021-01" db="EMBL/GenBank/DDBJ databases">
        <title>Whole genome shotgun sequence of Planobispora takensis NBRC 109077.</title>
        <authorList>
            <person name="Komaki H."/>
            <person name="Tamura T."/>
        </authorList>
    </citation>
    <scope>NUCLEOTIDE SEQUENCE</scope>
    <source>
        <strain evidence="4">NBRC 109077</strain>
    </source>
</reference>
<feature type="transmembrane region" description="Helical" evidence="2">
    <location>
        <begin position="9"/>
        <end position="29"/>
    </location>
</feature>
<dbReference type="InterPro" id="IPR002656">
    <property type="entry name" value="Acyl_transf_3_dom"/>
</dbReference>
<feature type="domain" description="Acyltransferase 3" evidence="3">
    <location>
        <begin position="10"/>
        <end position="353"/>
    </location>
</feature>
<dbReference type="Pfam" id="PF01757">
    <property type="entry name" value="Acyl_transf_3"/>
    <property type="match status" value="1"/>
</dbReference>
<evidence type="ECO:0000256" key="2">
    <source>
        <dbReference type="SAM" id="Phobius"/>
    </source>
</evidence>
<dbReference type="InterPro" id="IPR050879">
    <property type="entry name" value="Acyltransferase_3"/>
</dbReference>
<comment type="caution">
    <text evidence="4">The sequence shown here is derived from an EMBL/GenBank/DDBJ whole genome shotgun (WGS) entry which is preliminary data.</text>
</comment>
<dbReference type="EMBL" id="BOOK01000031">
    <property type="protein sequence ID" value="GII02359.1"/>
    <property type="molecule type" value="Genomic_DNA"/>
</dbReference>